<accession>A0A392SG43</accession>
<name>A0A392SG43_9FABA</name>
<evidence type="ECO:0000313" key="2">
    <source>
        <dbReference type="Proteomes" id="UP000265520"/>
    </source>
</evidence>
<proteinExistence type="predicted"/>
<reference evidence="1 2" key="1">
    <citation type="journal article" date="2018" name="Front. Plant Sci.">
        <title>Red Clover (Trifolium pratense) and Zigzag Clover (T. medium) - A Picture of Genomic Similarities and Differences.</title>
        <authorList>
            <person name="Dluhosova J."/>
            <person name="Istvanek J."/>
            <person name="Nedelnik J."/>
            <person name="Repkova J."/>
        </authorList>
    </citation>
    <scope>NUCLEOTIDE SEQUENCE [LARGE SCALE GENOMIC DNA]</scope>
    <source>
        <strain evidence="2">cv. 10/8</strain>
        <tissue evidence="1">Leaf</tissue>
    </source>
</reference>
<evidence type="ECO:0000313" key="1">
    <source>
        <dbReference type="EMBL" id="MCI46826.1"/>
    </source>
</evidence>
<organism evidence="1 2">
    <name type="scientific">Trifolium medium</name>
    <dbReference type="NCBI Taxonomy" id="97028"/>
    <lineage>
        <taxon>Eukaryota</taxon>
        <taxon>Viridiplantae</taxon>
        <taxon>Streptophyta</taxon>
        <taxon>Embryophyta</taxon>
        <taxon>Tracheophyta</taxon>
        <taxon>Spermatophyta</taxon>
        <taxon>Magnoliopsida</taxon>
        <taxon>eudicotyledons</taxon>
        <taxon>Gunneridae</taxon>
        <taxon>Pentapetalae</taxon>
        <taxon>rosids</taxon>
        <taxon>fabids</taxon>
        <taxon>Fabales</taxon>
        <taxon>Fabaceae</taxon>
        <taxon>Papilionoideae</taxon>
        <taxon>50 kb inversion clade</taxon>
        <taxon>NPAAA clade</taxon>
        <taxon>Hologalegina</taxon>
        <taxon>IRL clade</taxon>
        <taxon>Trifolieae</taxon>
        <taxon>Trifolium</taxon>
    </lineage>
</organism>
<sequence length="82" mass="9127">MVEIVVPDSQGVMTLFRELKEIFSMSAGVDSFDQATITKAESLVEQLRPLLLQLPKSSREAFHVFDMFITSLAANKPLLEAV</sequence>
<dbReference type="Proteomes" id="UP000265520">
    <property type="component" value="Unassembled WGS sequence"/>
</dbReference>
<comment type="caution">
    <text evidence="1">The sequence shown here is derived from an EMBL/GenBank/DDBJ whole genome shotgun (WGS) entry which is preliminary data.</text>
</comment>
<keyword evidence="2" id="KW-1185">Reference proteome</keyword>
<protein>
    <submittedName>
        <fullName evidence="1">Uncharacterized protein</fullName>
    </submittedName>
</protein>
<dbReference type="EMBL" id="LXQA010363393">
    <property type="protein sequence ID" value="MCI46826.1"/>
    <property type="molecule type" value="Genomic_DNA"/>
</dbReference>
<dbReference type="AlphaFoldDB" id="A0A392SG43"/>
<feature type="non-terminal residue" evidence="1">
    <location>
        <position position="82"/>
    </location>
</feature>